<feature type="domain" description="EF-hand" evidence="4">
    <location>
        <begin position="3"/>
        <end position="38"/>
    </location>
</feature>
<dbReference type="PROSITE" id="PS50222">
    <property type="entry name" value="EF_HAND_2"/>
    <property type="match status" value="2"/>
</dbReference>
<evidence type="ECO:0000313" key="5">
    <source>
        <dbReference type="Proteomes" id="UP001652623"/>
    </source>
</evidence>
<gene>
    <name evidence="6" type="primary">LOC107418418</name>
</gene>
<dbReference type="CDD" id="cd00051">
    <property type="entry name" value="EFh"/>
    <property type="match status" value="1"/>
</dbReference>
<dbReference type="FunCoup" id="A0A6P4AA52">
    <property type="interactions" value="196"/>
</dbReference>
<dbReference type="Pfam" id="PF13499">
    <property type="entry name" value="EF-hand_7"/>
    <property type="match status" value="1"/>
</dbReference>
<dbReference type="InterPro" id="IPR011992">
    <property type="entry name" value="EF-hand-dom_pair"/>
</dbReference>
<dbReference type="GeneID" id="107418418"/>
<dbReference type="RefSeq" id="XP_015882606.1">
    <property type="nucleotide sequence ID" value="XM_016027120.4"/>
</dbReference>
<organism evidence="5 6">
    <name type="scientific">Ziziphus jujuba</name>
    <name type="common">Chinese jujube</name>
    <name type="synonym">Ziziphus sativa</name>
    <dbReference type="NCBI Taxonomy" id="326968"/>
    <lineage>
        <taxon>Eukaryota</taxon>
        <taxon>Viridiplantae</taxon>
        <taxon>Streptophyta</taxon>
        <taxon>Embryophyta</taxon>
        <taxon>Tracheophyta</taxon>
        <taxon>Spermatophyta</taxon>
        <taxon>Magnoliopsida</taxon>
        <taxon>eudicotyledons</taxon>
        <taxon>Gunneridae</taxon>
        <taxon>Pentapetalae</taxon>
        <taxon>rosids</taxon>
        <taxon>fabids</taxon>
        <taxon>Rosales</taxon>
        <taxon>Rhamnaceae</taxon>
        <taxon>Paliureae</taxon>
        <taxon>Ziziphus</taxon>
    </lineage>
</organism>
<sequence length="81" mass="8950">MGDQRAECERVFKKFDENGDGKISCSELGAALKELGSASEDEVKKRMAEIDKDGDGFISLDELFAFQSANPGLMEKVFKKI</sequence>
<evidence type="ECO:0000256" key="2">
    <source>
        <dbReference type="ARBA" id="ARBA00022737"/>
    </source>
</evidence>
<dbReference type="InterPro" id="IPR039647">
    <property type="entry name" value="EF_hand_pair_protein_CML-like"/>
</dbReference>
<dbReference type="SUPFAM" id="SSF47473">
    <property type="entry name" value="EF-hand"/>
    <property type="match status" value="1"/>
</dbReference>
<dbReference type="SMART" id="SM00054">
    <property type="entry name" value="EFh"/>
    <property type="match status" value="2"/>
</dbReference>
<keyword evidence="2" id="KW-0677">Repeat</keyword>
<dbReference type="InterPro" id="IPR018247">
    <property type="entry name" value="EF_Hand_1_Ca_BS"/>
</dbReference>
<reference evidence="6" key="2">
    <citation type="submission" date="2025-08" db="UniProtKB">
        <authorList>
            <consortium name="RefSeq"/>
        </authorList>
    </citation>
    <scope>IDENTIFICATION</scope>
    <source>
        <tissue evidence="6">Seedling</tissue>
    </source>
</reference>
<reference evidence="5" key="1">
    <citation type="submission" date="2025-05" db="UniProtKB">
        <authorList>
            <consortium name="RefSeq"/>
        </authorList>
    </citation>
    <scope>NUCLEOTIDE SEQUENCE [LARGE SCALE GENOMIC DNA]</scope>
</reference>
<evidence type="ECO:0000256" key="3">
    <source>
        <dbReference type="ARBA" id="ARBA00022837"/>
    </source>
</evidence>
<proteinExistence type="predicted"/>
<keyword evidence="5" id="KW-1185">Reference proteome</keyword>
<accession>A0A6P4AA52</accession>
<protein>
    <submittedName>
        <fullName evidence="6">Polcalcin Bra n 2-like</fullName>
    </submittedName>
</protein>
<evidence type="ECO:0000256" key="1">
    <source>
        <dbReference type="ARBA" id="ARBA00022723"/>
    </source>
</evidence>
<dbReference type="Proteomes" id="UP001652623">
    <property type="component" value="Chromosome 1"/>
</dbReference>
<dbReference type="KEGG" id="zju:107418418"/>
<feature type="domain" description="EF-hand" evidence="4">
    <location>
        <begin position="39"/>
        <end position="73"/>
    </location>
</feature>
<name>A0A6P4AA52_ZIZJJ</name>
<keyword evidence="3" id="KW-0106">Calcium</keyword>
<dbReference type="AlphaFoldDB" id="A0A6P4AA52"/>
<evidence type="ECO:0000259" key="4">
    <source>
        <dbReference type="PROSITE" id="PS50222"/>
    </source>
</evidence>
<keyword evidence="1" id="KW-0479">Metal-binding</keyword>
<dbReference type="PANTHER" id="PTHR10891">
    <property type="entry name" value="EF-HAND CALCIUM-BINDING DOMAIN CONTAINING PROTEIN"/>
    <property type="match status" value="1"/>
</dbReference>
<dbReference type="InParanoid" id="A0A6P4AA52"/>
<dbReference type="GO" id="GO:0005509">
    <property type="term" value="F:calcium ion binding"/>
    <property type="evidence" value="ECO:0007669"/>
    <property type="project" value="InterPro"/>
</dbReference>
<dbReference type="InterPro" id="IPR002048">
    <property type="entry name" value="EF_hand_dom"/>
</dbReference>
<dbReference type="PROSITE" id="PS00018">
    <property type="entry name" value="EF_HAND_1"/>
    <property type="match status" value="2"/>
</dbReference>
<evidence type="ECO:0000313" key="6">
    <source>
        <dbReference type="RefSeq" id="XP_015882606.1"/>
    </source>
</evidence>
<dbReference type="Gene3D" id="1.10.238.10">
    <property type="entry name" value="EF-hand"/>
    <property type="match status" value="1"/>
</dbReference>